<gene>
    <name evidence="10" type="ORF">HKK74_36400</name>
</gene>
<comment type="subcellular location">
    <subcellularLocation>
        <location evidence="1">Cell membrane</location>
        <topology evidence="1">Multi-pass membrane protein</topology>
    </subcellularLocation>
</comment>
<feature type="transmembrane region" description="Helical" evidence="7">
    <location>
        <begin position="560"/>
        <end position="580"/>
    </location>
</feature>
<feature type="domain" description="MacB-like periplasmic core" evidence="9">
    <location>
        <begin position="27"/>
        <end position="229"/>
    </location>
</feature>
<evidence type="ECO:0000313" key="11">
    <source>
        <dbReference type="Proteomes" id="UP000805614"/>
    </source>
</evidence>
<dbReference type="InterPro" id="IPR003838">
    <property type="entry name" value="ABC3_permease_C"/>
</dbReference>
<sequence>MGRILLVFRLVSADMRRHPAQVAMLLVAITAATATLALGLSMHGATDALYRQTREATAGPDVVALSPGTDRTTITALESLEHAPGVVAHSGPYRQFYTKLTARGSTASAVVQGADVTPGPVDRPLVTSGSWVRPGGAVVERGFATALDAGLGDHITVAGRSFPIVGIAVTAAHEVYPWAPMIGPGGGPSDGGGLVWLAERDTRALESTDFPVTSFIYLKLRDPDTARELRLRNPAIAPAMDPAFADTWVNFRAWQHIAEQDSVILRNSQPILVIGSWLLSFLAVAGVAALAAGRAAKQTRRVGLLKAVGATPGLIAAVLLAEYLTLALLADALGLTIARLVEPAVINPSGSLITTATGPTGGTVAVTTVVALAVAALTTLGPTLRALRSGTISALTDPAHRPQRRAWLTRLSALLPTPLLLGLRLIARRPGRAVLHGCNITTTLIAITALLMIYAQPVTGYPGSPMANDQRTAQERHLLLAVTVVVIALAIVNTITITWTTALEARPTMAIARTLGATPGQITAGLSTAQLVPTLPGAITGIPLGLILVYSPGKVTMPPAWWLLGAALAAVLATAVLTAIPARIAVRRSVAQTLSAESA</sequence>
<proteinExistence type="inferred from homology"/>
<keyword evidence="4 7" id="KW-1133">Transmembrane helix</keyword>
<dbReference type="PANTHER" id="PTHR30572">
    <property type="entry name" value="MEMBRANE COMPONENT OF TRANSPORTER-RELATED"/>
    <property type="match status" value="1"/>
</dbReference>
<dbReference type="Proteomes" id="UP000805614">
    <property type="component" value="Unassembled WGS sequence"/>
</dbReference>
<organism evidence="10 11">
    <name type="scientific">Actinomadura alba</name>
    <dbReference type="NCBI Taxonomy" id="406431"/>
    <lineage>
        <taxon>Bacteria</taxon>
        <taxon>Bacillati</taxon>
        <taxon>Actinomycetota</taxon>
        <taxon>Actinomycetes</taxon>
        <taxon>Streptosporangiales</taxon>
        <taxon>Thermomonosporaceae</taxon>
        <taxon>Actinomadura</taxon>
    </lineage>
</organism>
<dbReference type="Pfam" id="PF12704">
    <property type="entry name" value="MacB_PCD"/>
    <property type="match status" value="1"/>
</dbReference>
<dbReference type="RefSeq" id="WP_187247975.1">
    <property type="nucleotide sequence ID" value="NZ_BAAAOK010000065.1"/>
</dbReference>
<evidence type="ECO:0000256" key="7">
    <source>
        <dbReference type="SAM" id="Phobius"/>
    </source>
</evidence>
<feature type="transmembrane region" description="Helical" evidence="7">
    <location>
        <begin position="477"/>
        <end position="499"/>
    </location>
</feature>
<evidence type="ECO:0000256" key="5">
    <source>
        <dbReference type="ARBA" id="ARBA00023136"/>
    </source>
</evidence>
<evidence type="ECO:0000256" key="4">
    <source>
        <dbReference type="ARBA" id="ARBA00022989"/>
    </source>
</evidence>
<keyword evidence="11" id="KW-1185">Reference proteome</keyword>
<feature type="transmembrane region" description="Helical" evidence="7">
    <location>
        <begin position="361"/>
        <end position="387"/>
    </location>
</feature>
<reference evidence="10 11" key="1">
    <citation type="submission" date="2020-06" db="EMBL/GenBank/DDBJ databases">
        <title>Actinomadura xiongansis sp. nov., isolated from soil of Baiyangdian.</title>
        <authorList>
            <person name="Zhang X."/>
        </authorList>
    </citation>
    <scope>NUCLEOTIDE SEQUENCE [LARGE SCALE GENOMIC DNA]</scope>
    <source>
        <strain evidence="10 11">HBUM206468</strain>
    </source>
</reference>
<dbReference type="InterPro" id="IPR025857">
    <property type="entry name" value="MacB_PCD"/>
</dbReference>
<feature type="transmembrane region" description="Helical" evidence="7">
    <location>
        <begin position="433"/>
        <end position="456"/>
    </location>
</feature>
<keyword evidence="2" id="KW-1003">Cell membrane</keyword>
<accession>A0ABR7M1D1</accession>
<keyword evidence="5 7" id="KW-0472">Membrane</keyword>
<feature type="transmembrane region" description="Helical" evidence="7">
    <location>
        <begin position="314"/>
        <end position="341"/>
    </location>
</feature>
<keyword evidence="3 7" id="KW-0812">Transmembrane</keyword>
<name>A0ABR7M1D1_9ACTN</name>
<feature type="domain" description="ABC3 transporter permease C-terminal" evidence="8">
    <location>
        <begin position="482"/>
        <end position="588"/>
    </location>
</feature>
<evidence type="ECO:0000256" key="6">
    <source>
        <dbReference type="ARBA" id="ARBA00038076"/>
    </source>
</evidence>
<feature type="transmembrane region" description="Helical" evidence="7">
    <location>
        <begin position="407"/>
        <end position="427"/>
    </location>
</feature>
<dbReference type="Pfam" id="PF02687">
    <property type="entry name" value="FtsX"/>
    <property type="match status" value="2"/>
</dbReference>
<dbReference type="PANTHER" id="PTHR30572:SF4">
    <property type="entry name" value="ABC TRANSPORTER PERMEASE YTRF"/>
    <property type="match status" value="1"/>
</dbReference>
<evidence type="ECO:0000256" key="3">
    <source>
        <dbReference type="ARBA" id="ARBA00022692"/>
    </source>
</evidence>
<feature type="domain" description="ABC3 transporter permease C-terminal" evidence="8">
    <location>
        <begin position="274"/>
        <end position="388"/>
    </location>
</feature>
<protein>
    <submittedName>
        <fullName evidence="10">ABC transporter permease</fullName>
    </submittedName>
</protein>
<evidence type="ECO:0000256" key="1">
    <source>
        <dbReference type="ARBA" id="ARBA00004651"/>
    </source>
</evidence>
<evidence type="ECO:0000259" key="9">
    <source>
        <dbReference type="Pfam" id="PF12704"/>
    </source>
</evidence>
<evidence type="ECO:0000313" key="10">
    <source>
        <dbReference type="EMBL" id="MBC6470933.1"/>
    </source>
</evidence>
<comment type="similarity">
    <text evidence="6">Belongs to the ABC-4 integral membrane protein family.</text>
</comment>
<dbReference type="EMBL" id="JABVEC010000052">
    <property type="protein sequence ID" value="MBC6470933.1"/>
    <property type="molecule type" value="Genomic_DNA"/>
</dbReference>
<evidence type="ECO:0000259" key="8">
    <source>
        <dbReference type="Pfam" id="PF02687"/>
    </source>
</evidence>
<comment type="caution">
    <text evidence="10">The sequence shown here is derived from an EMBL/GenBank/DDBJ whole genome shotgun (WGS) entry which is preliminary data.</text>
</comment>
<feature type="transmembrane region" description="Helical" evidence="7">
    <location>
        <begin position="271"/>
        <end position="293"/>
    </location>
</feature>
<evidence type="ECO:0000256" key="2">
    <source>
        <dbReference type="ARBA" id="ARBA00022475"/>
    </source>
</evidence>
<dbReference type="InterPro" id="IPR050250">
    <property type="entry name" value="Macrolide_Exporter_MacB"/>
</dbReference>